<keyword evidence="1" id="KW-0418">Kinase</keyword>
<reference evidence="3" key="1">
    <citation type="submission" date="2022-01" db="EMBL/GenBank/DDBJ databases">
        <title>Genome-Based Taxonomic Classification of the Phylum Actinobacteria.</title>
        <authorList>
            <person name="Gao Y."/>
        </authorList>
    </citation>
    <scope>NUCLEOTIDE SEQUENCE</scope>
    <source>
        <strain evidence="3">KLBMP 8922</strain>
    </source>
</reference>
<dbReference type="EMBL" id="JAKFHA010000030">
    <property type="protein sequence ID" value="MCF2532133.1"/>
    <property type="molecule type" value="Genomic_DNA"/>
</dbReference>
<dbReference type="RefSeq" id="WP_235056854.1">
    <property type="nucleotide sequence ID" value="NZ_JAKFHA010000030.1"/>
</dbReference>
<dbReference type="InterPro" id="IPR050267">
    <property type="entry name" value="Anti-sigma-factor_SerPK"/>
</dbReference>
<feature type="domain" description="Histidine kinase/HSP90-like ATPase" evidence="2">
    <location>
        <begin position="22"/>
        <end position="138"/>
    </location>
</feature>
<sequence length="151" mass="15944">MSTALAACPSGGRTLLDQEFRPAGPQLVREIRKSVRGCLGREVSVPDESADDVLVVVSELVTNSLLHATGSPIRLTLTLLEDLRILSGSVHDCGAVAFELPGSDVPAGAENGRGLLVVAALTSHCWIEPSRYGKAVRFALALPECRSDDLP</sequence>
<dbReference type="Proteomes" id="UP001165378">
    <property type="component" value="Unassembled WGS sequence"/>
</dbReference>
<dbReference type="PANTHER" id="PTHR35526:SF3">
    <property type="entry name" value="ANTI-SIGMA-F FACTOR RSBW"/>
    <property type="match status" value="1"/>
</dbReference>
<keyword evidence="4" id="KW-1185">Reference proteome</keyword>
<protein>
    <submittedName>
        <fullName evidence="3">ATP-binding protein</fullName>
    </submittedName>
</protein>
<accession>A0AA41Q5W5</accession>
<dbReference type="GO" id="GO:0004674">
    <property type="term" value="F:protein serine/threonine kinase activity"/>
    <property type="evidence" value="ECO:0007669"/>
    <property type="project" value="UniProtKB-KW"/>
</dbReference>
<keyword evidence="1" id="KW-0808">Transferase</keyword>
<dbReference type="Gene3D" id="3.30.565.10">
    <property type="entry name" value="Histidine kinase-like ATPase, C-terminal domain"/>
    <property type="match status" value="1"/>
</dbReference>
<dbReference type="InterPro" id="IPR036890">
    <property type="entry name" value="HATPase_C_sf"/>
</dbReference>
<evidence type="ECO:0000256" key="1">
    <source>
        <dbReference type="ARBA" id="ARBA00022527"/>
    </source>
</evidence>
<dbReference type="PANTHER" id="PTHR35526">
    <property type="entry name" value="ANTI-SIGMA-F FACTOR RSBW-RELATED"/>
    <property type="match status" value="1"/>
</dbReference>
<comment type="caution">
    <text evidence="3">The sequence shown here is derived from an EMBL/GenBank/DDBJ whole genome shotgun (WGS) entry which is preliminary data.</text>
</comment>
<dbReference type="GO" id="GO:0005524">
    <property type="term" value="F:ATP binding"/>
    <property type="evidence" value="ECO:0007669"/>
    <property type="project" value="UniProtKB-KW"/>
</dbReference>
<dbReference type="SUPFAM" id="SSF55874">
    <property type="entry name" value="ATPase domain of HSP90 chaperone/DNA topoisomerase II/histidine kinase"/>
    <property type="match status" value="1"/>
</dbReference>
<dbReference type="CDD" id="cd16936">
    <property type="entry name" value="HATPase_RsbW-like"/>
    <property type="match status" value="1"/>
</dbReference>
<keyword evidence="1" id="KW-0723">Serine/threonine-protein kinase</keyword>
<keyword evidence="3" id="KW-0547">Nucleotide-binding</keyword>
<organism evidence="3 4">
    <name type="scientific">Yinghuangia soli</name>
    <dbReference type="NCBI Taxonomy" id="2908204"/>
    <lineage>
        <taxon>Bacteria</taxon>
        <taxon>Bacillati</taxon>
        <taxon>Actinomycetota</taxon>
        <taxon>Actinomycetes</taxon>
        <taxon>Kitasatosporales</taxon>
        <taxon>Streptomycetaceae</taxon>
        <taxon>Yinghuangia</taxon>
    </lineage>
</organism>
<keyword evidence="3" id="KW-0067">ATP-binding</keyword>
<evidence type="ECO:0000259" key="2">
    <source>
        <dbReference type="Pfam" id="PF13581"/>
    </source>
</evidence>
<evidence type="ECO:0000313" key="3">
    <source>
        <dbReference type="EMBL" id="MCF2532133.1"/>
    </source>
</evidence>
<dbReference type="InterPro" id="IPR003594">
    <property type="entry name" value="HATPase_dom"/>
</dbReference>
<dbReference type="AlphaFoldDB" id="A0AA41Q5W5"/>
<evidence type="ECO:0000313" key="4">
    <source>
        <dbReference type="Proteomes" id="UP001165378"/>
    </source>
</evidence>
<name>A0AA41Q5W5_9ACTN</name>
<dbReference type="Pfam" id="PF13581">
    <property type="entry name" value="HATPase_c_2"/>
    <property type="match status" value="1"/>
</dbReference>
<gene>
    <name evidence="3" type="ORF">LZ495_33635</name>
</gene>
<proteinExistence type="predicted"/>